<feature type="domain" description="C2H2-type" evidence="5">
    <location>
        <begin position="265"/>
        <end position="292"/>
    </location>
</feature>
<name>A0A3R7MIH3_PENVA</name>
<evidence type="ECO:0000313" key="7">
    <source>
        <dbReference type="Proteomes" id="UP000283509"/>
    </source>
</evidence>
<dbReference type="AlphaFoldDB" id="A0A3R7MIH3"/>
<dbReference type="STRING" id="6689.A0A3R7MIH3"/>
<dbReference type="FunFam" id="3.30.160.60:FF:002343">
    <property type="entry name" value="Zinc finger protein 33A"/>
    <property type="match status" value="1"/>
</dbReference>
<comment type="caution">
    <text evidence="6">The sequence shown here is derived from an EMBL/GenBank/DDBJ whole genome shotgun (WGS) entry which is preliminary data.</text>
</comment>
<proteinExistence type="predicted"/>
<evidence type="ECO:0000259" key="5">
    <source>
        <dbReference type="PROSITE" id="PS50157"/>
    </source>
</evidence>
<dbReference type="SMART" id="SM00355">
    <property type="entry name" value="ZnF_C2H2"/>
    <property type="match status" value="4"/>
</dbReference>
<dbReference type="SUPFAM" id="SSF57667">
    <property type="entry name" value="beta-beta-alpha zinc fingers"/>
    <property type="match status" value="3"/>
</dbReference>
<evidence type="ECO:0000256" key="4">
    <source>
        <dbReference type="PROSITE-ProRule" id="PRU00042"/>
    </source>
</evidence>
<evidence type="ECO:0000256" key="1">
    <source>
        <dbReference type="ARBA" id="ARBA00022723"/>
    </source>
</evidence>
<dbReference type="Pfam" id="PF00096">
    <property type="entry name" value="zf-C2H2"/>
    <property type="match status" value="2"/>
</dbReference>
<accession>A0A3R7MIH3</accession>
<dbReference type="InterPro" id="IPR013087">
    <property type="entry name" value="Znf_C2H2_type"/>
</dbReference>
<reference evidence="6 7" key="2">
    <citation type="submission" date="2019-01" db="EMBL/GenBank/DDBJ databases">
        <title>The decoding of complex shrimp genome reveals the adaptation for benthos swimmer, frequently molting mechanism and breeding impact on genome.</title>
        <authorList>
            <person name="Sun Y."/>
            <person name="Gao Y."/>
            <person name="Yu Y."/>
        </authorList>
    </citation>
    <scope>NUCLEOTIDE SEQUENCE [LARGE SCALE GENOMIC DNA]</scope>
    <source>
        <tissue evidence="6">Muscle</tissue>
    </source>
</reference>
<dbReference type="GO" id="GO:0008270">
    <property type="term" value="F:zinc ion binding"/>
    <property type="evidence" value="ECO:0007669"/>
    <property type="project" value="UniProtKB-KW"/>
</dbReference>
<dbReference type="PROSITE" id="PS50157">
    <property type="entry name" value="ZINC_FINGER_C2H2_2"/>
    <property type="match status" value="4"/>
</dbReference>
<keyword evidence="1" id="KW-0479">Metal-binding</keyword>
<evidence type="ECO:0000256" key="2">
    <source>
        <dbReference type="ARBA" id="ARBA00022771"/>
    </source>
</evidence>
<dbReference type="PROSITE" id="PS00028">
    <property type="entry name" value="ZINC_FINGER_C2H2_1"/>
    <property type="match status" value="1"/>
</dbReference>
<dbReference type="OrthoDB" id="6372560at2759"/>
<reference evidence="6 7" key="1">
    <citation type="submission" date="2018-04" db="EMBL/GenBank/DDBJ databases">
        <authorList>
            <person name="Zhang X."/>
            <person name="Yuan J."/>
            <person name="Li F."/>
            <person name="Xiang J."/>
        </authorList>
    </citation>
    <scope>NUCLEOTIDE SEQUENCE [LARGE SCALE GENOMIC DNA]</scope>
    <source>
        <tissue evidence="6">Muscle</tissue>
    </source>
</reference>
<feature type="domain" description="C2H2-type" evidence="5">
    <location>
        <begin position="37"/>
        <end position="64"/>
    </location>
</feature>
<keyword evidence="3" id="KW-0862">Zinc</keyword>
<dbReference type="EMBL" id="QCYY01003637">
    <property type="protein sequence ID" value="ROT62545.1"/>
    <property type="molecule type" value="Genomic_DNA"/>
</dbReference>
<dbReference type="Proteomes" id="UP000283509">
    <property type="component" value="Unassembled WGS sequence"/>
</dbReference>
<organism evidence="6 7">
    <name type="scientific">Penaeus vannamei</name>
    <name type="common">Whiteleg shrimp</name>
    <name type="synonym">Litopenaeus vannamei</name>
    <dbReference type="NCBI Taxonomy" id="6689"/>
    <lineage>
        <taxon>Eukaryota</taxon>
        <taxon>Metazoa</taxon>
        <taxon>Ecdysozoa</taxon>
        <taxon>Arthropoda</taxon>
        <taxon>Crustacea</taxon>
        <taxon>Multicrustacea</taxon>
        <taxon>Malacostraca</taxon>
        <taxon>Eumalacostraca</taxon>
        <taxon>Eucarida</taxon>
        <taxon>Decapoda</taxon>
        <taxon>Dendrobranchiata</taxon>
        <taxon>Penaeoidea</taxon>
        <taxon>Penaeidae</taxon>
        <taxon>Penaeus</taxon>
    </lineage>
</organism>
<gene>
    <name evidence="6" type="ORF">C7M84_019611</name>
</gene>
<evidence type="ECO:0000256" key="3">
    <source>
        <dbReference type="ARBA" id="ARBA00022833"/>
    </source>
</evidence>
<dbReference type="FunFam" id="3.30.160.60:FF:001249">
    <property type="entry name" value="CTCF"/>
    <property type="match status" value="1"/>
</dbReference>
<dbReference type="GO" id="GO:0006355">
    <property type="term" value="P:regulation of DNA-templated transcription"/>
    <property type="evidence" value="ECO:0007669"/>
    <property type="project" value="UniProtKB-ARBA"/>
</dbReference>
<dbReference type="InterPro" id="IPR036236">
    <property type="entry name" value="Znf_C2H2_sf"/>
</dbReference>
<keyword evidence="2 4" id="KW-0863">Zinc-finger</keyword>
<dbReference type="PANTHER" id="PTHR23235">
    <property type="entry name" value="KRUEPPEL-LIKE TRANSCRIPTION FACTOR"/>
    <property type="match status" value="1"/>
</dbReference>
<protein>
    <recommendedName>
        <fullName evidence="5">C2H2-type domain-containing protein</fullName>
    </recommendedName>
</protein>
<sequence length="321" mass="37069">MALTTNKERCHFQVGDFVDSYGGQPNFRTPNAPKKIHQCPVCSYTTPNRSHWIVHCRTHTGEKPYSCSYCPYETVAKNEAGGIEKALMARCQNRGHAPLQCYCHRHHHLCGWNIHQDPPVPILCLHNFHHLQPEEACTHPYWREAFCLSPLPISCNPNGKPQETCPHPHWGETLHMPAVHVPHHKEELFNETYHDCAQRLKMLARCEDLGSSEDISRKHLWRNVSNSNSYPSGTKIHQCLYCSYTSTLKCNLLRHERTHTGEKPFPCPHCNFRCSQNSDLKKHIRIHTGEKPFACSLCPYRSSRKESLRSHMRTHSTTVRN</sequence>
<keyword evidence="7" id="KW-1185">Reference proteome</keyword>
<evidence type="ECO:0000313" key="6">
    <source>
        <dbReference type="EMBL" id="ROT62545.1"/>
    </source>
</evidence>
<dbReference type="Gene3D" id="3.30.160.60">
    <property type="entry name" value="Classic Zinc Finger"/>
    <property type="match status" value="4"/>
</dbReference>
<feature type="domain" description="C2H2-type" evidence="5">
    <location>
        <begin position="293"/>
        <end position="316"/>
    </location>
</feature>
<feature type="domain" description="C2H2-type" evidence="5">
    <location>
        <begin position="237"/>
        <end position="264"/>
    </location>
</feature>